<protein>
    <recommendedName>
        <fullName evidence="2">Hedgehog/Intein (Hint) domain-containing protein</fullName>
    </recommendedName>
</protein>
<gene>
    <name evidence="3" type="ORF">SSA02_09570</name>
</gene>
<dbReference type="Gene3D" id="2.170.16.10">
    <property type="entry name" value="Hedgehog/Intein (Hint) domain"/>
    <property type="match status" value="1"/>
</dbReference>
<feature type="domain" description="Hedgehog/Intein (Hint)" evidence="2">
    <location>
        <begin position="299"/>
        <end position="439"/>
    </location>
</feature>
<evidence type="ECO:0000259" key="2">
    <source>
        <dbReference type="Pfam" id="PF13403"/>
    </source>
</evidence>
<dbReference type="InterPro" id="IPR036844">
    <property type="entry name" value="Hint_dom_sf"/>
</dbReference>
<organism evidence="3 4">
    <name type="scientific">Swaminathania salitolerans</name>
    <dbReference type="NCBI Taxonomy" id="182838"/>
    <lineage>
        <taxon>Bacteria</taxon>
        <taxon>Pseudomonadati</taxon>
        <taxon>Pseudomonadota</taxon>
        <taxon>Alphaproteobacteria</taxon>
        <taxon>Acetobacterales</taxon>
        <taxon>Acetobacteraceae</taxon>
        <taxon>Swaminathania</taxon>
    </lineage>
</organism>
<name>A0A511BQ78_9PROT</name>
<dbReference type="EMBL" id="BJVC01000002">
    <property type="protein sequence ID" value="GEL01794.1"/>
    <property type="molecule type" value="Genomic_DNA"/>
</dbReference>
<feature type="region of interest" description="Disordered" evidence="1">
    <location>
        <begin position="1"/>
        <end position="21"/>
    </location>
</feature>
<keyword evidence="4" id="KW-1185">Reference proteome</keyword>
<dbReference type="Pfam" id="PF13403">
    <property type="entry name" value="Hint_2"/>
    <property type="match status" value="1"/>
</dbReference>
<proteinExistence type="predicted"/>
<dbReference type="InterPro" id="IPR028992">
    <property type="entry name" value="Hedgehog/Intein_dom"/>
</dbReference>
<dbReference type="Proteomes" id="UP000321405">
    <property type="component" value="Unassembled WGS sequence"/>
</dbReference>
<sequence>MTDTTFWMSLQSGSGTTKEGETNTFNVNSNCTGCWVAGTAGQNDPFNVDGTLIFNLAAGASVSLGGWGDASYRGAIIGQGGKVEVNGSGQQGTVNSGNTWDTSGYFNIAGKTYNNGTIDINNCTLYNWSGDWHGTSSITGFGTINLTNVTLAKDQYGNQDCYWYSSFVNVQTQTINLQNSQISFGTKNGDGSIDGVSINCSGGNNYIAFNVGMQDNVKGLSIRGFGGGDIIDFGSRGYSDNATYDPQTGILTLATYNAPGSLVYLHIDIGLGYDPTQFHQVKTYTGSNDYGIQYDGPAPCYLAGTLIETDTGMKPVEILRPGDIVLAIEGDRRIGRRVLWAGKTRIERDEPADRRALATAPVVIRRNALAPEVPFRDLHVTAEHCLFLSGGFVPARMLVNGISISHDTERGSYDVYHIELEKHSVINANGALSESFLDTGHVRLGKAGSKVQEWGRDSCHPLRTDRDFVEPLHRRLMSLAGGREERAVQRAPQEIALLVNGARRVAPLRRSGNTVVFSLEGPVHSLSLLATTVVPGESIGPYVDDRRELGVLVGEIHLFSPTRTVSYTRHLEGGALQGWHDHENTTCRWTGGRAELPGLHSDGECCLVSLVIMDGAVPDTLAA</sequence>
<accession>A0A511BQ78</accession>
<reference evidence="3 4" key="1">
    <citation type="submission" date="2019-07" db="EMBL/GenBank/DDBJ databases">
        <title>Whole genome shotgun sequence of Swaminathania salitolerans NBRC 104436.</title>
        <authorList>
            <person name="Hosoyama A."/>
            <person name="Uohara A."/>
            <person name="Ohji S."/>
            <person name="Ichikawa N."/>
        </authorList>
    </citation>
    <scope>NUCLEOTIDE SEQUENCE [LARGE SCALE GENOMIC DNA]</scope>
    <source>
        <strain evidence="3 4">NBRC 104436</strain>
    </source>
</reference>
<dbReference type="AlphaFoldDB" id="A0A511BQ78"/>
<comment type="caution">
    <text evidence="3">The sequence shown here is derived from an EMBL/GenBank/DDBJ whole genome shotgun (WGS) entry which is preliminary data.</text>
</comment>
<evidence type="ECO:0000256" key="1">
    <source>
        <dbReference type="SAM" id="MobiDB-lite"/>
    </source>
</evidence>
<dbReference type="SUPFAM" id="SSF51294">
    <property type="entry name" value="Hedgehog/intein (Hint) domain"/>
    <property type="match status" value="1"/>
</dbReference>
<evidence type="ECO:0000313" key="3">
    <source>
        <dbReference type="EMBL" id="GEL01794.1"/>
    </source>
</evidence>
<dbReference type="RefSeq" id="WP_186807678.1">
    <property type="nucleotide sequence ID" value="NZ_BJVC01000002.1"/>
</dbReference>
<evidence type="ECO:0000313" key="4">
    <source>
        <dbReference type="Proteomes" id="UP000321405"/>
    </source>
</evidence>